<accession>A0A9N8YR79</accession>
<reference evidence="2" key="1">
    <citation type="submission" date="2021-06" db="EMBL/GenBank/DDBJ databases">
        <authorList>
            <person name="Kallberg Y."/>
            <person name="Tangrot J."/>
            <person name="Rosling A."/>
        </authorList>
    </citation>
    <scope>NUCLEOTIDE SEQUENCE</scope>
    <source>
        <strain evidence="2">UK204</strain>
    </source>
</reference>
<dbReference type="Proteomes" id="UP000789570">
    <property type="component" value="Unassembled WGS sequence"/>
</dbReference>
<keyword evidence="3" id="KW-1185">Reference proteome</keyword>
<dbReference type="OrthoDB" id="2429028at2759"/>
<sequence>MPKVLSTITRREQRCLIDFDTISPDRLDYALILLCSRIMVRIQLKCFEDTIFTIKEIKFIVRKEIELFPEKLQRFSIQMKEYYELNDNTLSDCKSKIDPIVDSDDPLESIRKILKEEITSKRKSNTTMVKRVYRNLINLSDDLQKYFLNRDNHDKKKHNIRPIYFVDNYFVYQEGSPGSPEETFISFPMALVWLPTLTITDEINQRNSSAFYLRKKPEFLGSKGIPTFRSQLLRMILVQKSVNQNKSNGNSTRGAKGKRRRSYNKSNKIKIRNKDEDQSHFPKTLESPIPMTSISAILNHVDENVQSSQPYINNNFHNNFSTIQSNPINPTLSSSSKPFDFRNLCPWFIYE</sequence>
<proteinExistence type="predicted"/>
<dbReference type="AlphaFoldDB" id="A0A9N8YR79"/>
<dbReference type="EMBL" id="CAJVPQ010000149">
    <property type="protein sequence ID" value="CAG8450888.1"/>
    <property type="molecule type" value="Genomic_DNA"/>
</dbReference>
<gene>
    <name evidence="2" type="ORF">FCALED_LOCUS1222</name>
</gene>
<evidence type="ECO:0000313" key="3">
    <source>
        <dbReference type="Proteomes" id="UP000789570"/>
    </source>
</evidence>
<feature type="region of interest" description="Disordered" evidence="1">
    <location>
        <begin position="243"/>
        <end position="285"/>
    </location>
</feature>
<feature type="compositionally biased region" description="Basic residues" evidence="1">
    <location>
        <begin position="255"/>
        <end position="271"/>
    </location>
</feature>
<comment type="caution">
    <text evidence="2">The sequence shown here is derived from an EMBL/GenBank/DDBJ whole genome shotgun (WGS) entry which is preliminary data.</text>
</comment>
<name>A0A9N8YR79_9GLOM</name>
<evidence type="ECO:0000256" key="1">
    <source>
        <dbReference type="SAM" id="MobiDB-lite"/>
    </source>
</evidence>
<protein>
    <submittedName>
        <fullName evidence="2">6013_t:CDS:1</fullName>
    </submittedName>
</protein>
<organism evidence="2 3">
    <name type="scientific">Funneliformis caledonium</name>
    <dbReference type="NCBI Taxonomy" id="1117310"/>
    <lineage>
        <taxon>Eukaryota</taxon>
        <taxon>Fungi</taxon>
        <taxon>Fungi incertae sedis</taxon>
        <taxon>Mucoromycota</taxon>
        <taxon>Glomeromycotina</taxon>
        <taxon>Glomeromycetes</taxon>
        <taxon>Glomerales</taxon>
        <taxon>Glomeraceae</taxon>
        <taxon>Funneliformis</taxon>
    </lineage>
</organism>
<evidence type="ECO:0000313" key="2">
    <source>
        <dbReference type="EMBL" id="CAG8450888.1"/>
    </source>
</evidence>
<feature type="compositionally biased region" description="Polar residues" evidence="1">
    <location>
        <begin position="243"/>
        <end position="253"/>
    </location>
</feature>